<evidence type="ECO:0000313" key="4">
    <source>
        <dbReference type="Proteomes" id="UP000226257"/>
    </source>
</evidence>
<dbReference type="Pfam" id="PF20441">
    <property type="entry name" value="TerL_nuclease"/>
    <property type="match status" value="1"/>
</dbReference>
<organism evidence="3 4">
    <name type="scientific">Bacillus cereus</name>
    <dbReference type="NCBI Taxonomy" id="1396"/>
    <lineage>
        <taxon>Bacteria</taxon>
        <taxon>Bacillati</taxon>
        <taxon>Bacillota</taxon>
        <taxon>Bacilli</taxon>
        <taxon>Bacillales</taxon>
        <taxon>Bacillaceae</taxon>
        <taxon>Bacillus</taxon>
        <taxon>Bacillus cereus group</taxon>
    </lineage>
</organism>
<dbReference type="EMBL" id="NVDQ01000023">
    <property type="protein sequence ID" value="PFV07307.1"/>
    <property type="molecule type" value="Genomic_DNA"/>
</dbReference>
<evidence type="ECO:0000259" key="2">
    <source>
        <dbReference type="Pfam" id="PF20441"/>
    </source>
</evidence>
<dbReference type="Proteomes" id="UP000226257">
    <property type="component" value="Unassembled WGS sequence"/>
</dbReference>
<dbReference type="InterPro" id="IPR027417">
    <property type="entry name" value="P-loop_NTPase"/>
</dbReference>
<reference evidence="3 4" key="1">
    <citation type="submission" date="2017-09" db="EMBL/GenBank/DDBJ databases">
        <title>Large-scale bioinformatics analysis of Bacillus genomes uncovers conserved roles of natural products in bacterial physiology.</title>
        <authorList>
            <consortium name="Agbiome Team Llc"/>
            <person name="Bleich R.M."/>
            <person name="Grubbs K.J."/>
            <person name="Santa Maria K.C."/>
            <person name="Allen S.E."/>
            <person name="Farag S."/>
            <person name="Shank E.A."/>
            <person name="Bowers A."/>
        </authorList>
    </citation>
    <scope>NUCLEOTIDE SEQUENCE [LARGE SCALE GENOMIC DNA]</scope>
    <source>
        <strain evidence="3 4">AFS060282</strain>
    </source>
</reference>
<dbReference type="InterPro" id="IPR046462">
    <property type="entry name" value="TerL_nuclease"/>
</dbReference>
<evidence type="ECO:0000313" key="3">
    <source>
        <dbReference type="EMBL" id="PFV07307.1"/>
    </source>
</evidence>
<comment type="caution">
    <text evidence="3">The sequence shown here is derived from an EMBL/GenBank/DDBJ whole genome shotgun (WGS) entry which is preliminary data.</text>
</comment>
<dbReference type="AlphaFoldDB" id="A0A9X7BCG2"/>
<gene>
    <name evidence="3" type="ORF">COK98_12760</name>
</gene>
<feature type="domain" description="Terminase large subunit-like ATPase" evidence="1">
    <location>
        <begin position="78"/>
        <end position="266"/>
    </location>
</feature>
<proteinExistence type="predicted"/>
<feature type="domain" description="Terminase large subunit-like endonuclease" evidence="2">
    <location>
        <begin position="271"/>
        <end position="547"/>
    </location>
</feature>
<sequence>MIDFNINYADEFVKECEANPKSYPDTVHLMVKRYKRWKKRKDIFWDNDKANYMLYFTETFLKHAKGKWAGEPLILETWQKFFFANIYGWQKYNEDGKAVRVIRTAYLQVPKKNGKTIMGGSPVIYGTYGEGVKGADVYISANTFEQCQNAAIPIGLTIENSPDLRPGTRIYKGKEDTIRSIKYTFVEDGIKYANTVKVLTKDNAGNEGKNPYINYFDEVHAQMDREQYDNLRSAQIAQEEPLNIITSTAGKQSGSLGSQIYAYAKEVLKNDNDDAWFAMIYEPNKKFDWTDREVWKMVNPNMGVSVSMEFLENAFKEAQNNSFNKAEFLSKHLDVFVNYAETYFDKDQLDKMLVEYLKEVEGLTCVIGVDLSRRTDLTCVSINIPTYDDEGNAMLIVKQMYFIPEFGIEDKEQQRNVPYRALAEKGFVTICPGKTVDEEMVNQYVEWVFENFDLRQINYDPALAEKLVEKWEMLGIQCVEVPQYPTHMNEPFDDFEILLLQDRIKTDNPLLIFCASNAKIITNINNLKTPSKRKSPEHIDGFVAMLIGHKETLNMMEDAIPDGEYDEYLDDIYR</sequence>
<dbReference type="Gene3D" id="3.40.50.300">
    <property type="entry name" value="P-loop containing nucleotide triphosphate hydrolases"/>
    <property type="match status" value="1"/>
</dbReference>
<dbReference type="RefSeq" id="WP_098012762.1">
    <property type="nucleotide sequence ID" value="NZ_NTTI01000003.1"/>
</dbReference>
<dbReference type="PANTHER" id="PTHR41287:SF1">
    <property type="entry name" value="PROTEIN YMFN"/>
    <property type="match status" value="1"/>
</dbReference>
<dbReference type="InterPro" id="IPR046461">
    <property type="entry name" value="TerL_ATPase"/>
</dbReference>
<dbReference type="GO" id="GO:0004519">
    <property type="term" value="F:endonuclease activity"/>
    <property type="evidence" value="ECO:0007669"/>
    <property type="project" value="InterPro"/>
</dbReference>
<name>A0A9X7BCG2_BACCE</name>
<dbReference type="PANTHER" id="PTHR41287">
    <property type="match status" value="1"/>
</dbReference>
<evidence type="ECO:0000259" key="1">
    <source>
        <dbReference type="Pfam" id="PF03354"/>
    </source>
</evidence>
<accession>A0A9X7BCG2</accession>
<dbReference type="Pfam" id="PF03354">
    <property type="entry name" value="TerL_ATPase"/>
    <property type="match status" value="1"/>
</dbReference>
<dbReference type="InterPro" id="IPR005021">
    <property type="entry name" value="Terminase_largesu-like"/>
</dbReference>
<protein>
    <submittedName>
        <fullName evidence="3">Terminase</fullName>
    </submittedName>
</protein>